<reference evidence="1 2" key="1">
    <citation type="journal article" date="2019" name="Nat. Ecol. Evol.">
        <title>Megaphylogeny resolves global patterns of mushroom evolution.</title>
        <authorList>
            <person name="Varga T."/>
            <person name="Krizsan K."/>
            <person name="Foldi C."/>
            <person name="Dima B."/>
            <person name="Sanchez-Garcia M."/>
            <person name="Sanchez-Ramirez S."/>
            <person name="Szollosi G.J."/>
            <person name="Szarkandi J.G."/>
            <person name="Papp V."/>
            <person name="Albert L."/>
            <person name="Andreopoulos W."/>
            <person name="Angelini C."/>
            <person name="Antonin V."/>
            <person name="Barry K.W."/>
            <person name="Bougher N.L."/>
            <person name="Buchanan P."/>
            <person name="Buyck B."/>
            <person name="Bense V."/>
            <person name="Catcheside P."/>
            <person name="Chovatia M."/>
            <person name="Cooper J."/>
            <person name="Damon W."/>
            <person name="Desjardin D."/>
            <person name="Finy P."/>
            <person name="Geml J."/>
            <person name="Haridas S."/>
            <person name="Hughes K."/>
            <person name="Justo A."/>
            <person name="Karasinski D."/>
            <person name="Kautmanova I."/>
            <person name="Kiss B."/>
            <person name="Kocsube S."/>
            <person name="Kotiranta H."/>
            <person name="LaButti K.M."/>
            <person name="Lechner B.E."/>
            <person name="Liimatainen K."/>
            <person name="Lipzen A."/>
            <person name="Lukacs Z."/>
            <person name="Mihaltcheva S."/>
            <person name="Morgado L.N."/>
            <person name="Niskanen T."/>
            <person name="Noordeloos M.E."/>
            <person name="Ohm R.A."/>
            <person name="Ortiz-Santana B."/>
            <person name="Ovrebo C."/>
            <person name="Racz N."/>
            <person name="Riley R."/>
            <person name="Savchenko A."/>
            <person name="Shiryaev A."/>
            <person name="Soop K."/>
            <person name="Spirin V."/>
            <person name="Szebenyi C."/>
            <person name="Tomsovsky M."/>
            <person name="Tulloss R.E."/>
            <person name="Uehling J."/>
            <person name="Grigoriev I.V."/>
            <person name="Vagvolgyi C."/>
            <person name="Papp T."/>
            <person name="Martin F.M."/>
            <person name="Miettinen O."/>
            <person name="Hibbett D.S."/>
            <person name="Nagy L.G."/>
        </authorList>
    </citation>
    <scope>NUCLEOTIDE SEQUENCE [LARGE SCALE GENOMIC DNA]</scope>
    <source>
        <strain evidence="1 2">NL-1719</strain>
    </source>
</reference>
<protein>
    <submittedName>
        <fullName evidence="1">Uncharacterized protein</fullName>
    </submittedName>
</protein>
<sequence length="252" mass="28507">MVSPRMVNGTILLQPVSPTTFKNLQRHPQYYIQGGDLHILVGNTLFRVHSYFFDRESQVFKDLLAVPPSGGSRQGSEDSSAIVLETTREDFESFLFIFYNPQFTVYEFSLQDWTAVLDQAHRWGFQSIKDLSIRELQTLDISDVQRVSLYEQYDVKKEILVPLYSNLCIRPEALSIEEAEILGMATAVRIFQGRERINARAAKKGPPSPEDLQRFVKSMLGLCPSKKPDPDTNPESKTELSKVETNGSGKAA</sequence>
<dbReference type="EMBL" id="ML208267">
    <property type="protein sequence ID" value="TFK74673.1"/>
    <property type="molecule type" value="Genomic_DNA"/>
</dbReference>
<dbReference type="Proteomes" id="UP000308600">
    <property type="component" value="Unassembled WGS sequence"/>
</dbReference>
<evidence type="ECO:0000313" key="2">
    <source>
        <dbReference type="Proteomes" id="UP000308600"/>
    </source>
</evidence>
<organism evidence="1 2">
    <name type="scientific">Pluteus cervinus</name>
    <dbReference type="NCBI Taxonomy" id="181527"/>
    <lineage>
        <taxon>Eukaryota</taxon>
        <taxon>Fungi</taxon>
        <taxon>Dikarya</taxon>
        <taxon>Basidiomycota</taxon>
        <taxon>Agaricomycotina</taxon>
        <taxon>Agaricomycetes</taxon>
        <taxon>Agaricomycetidae</taxon>
        <taxon>Agaricales</taxon>
        <taxon>Pluteineae</taxon>
        <taxon>Pluteaceae</taxon>
        <taxon>Pluteus</taxon>
    </lineage>
</organism>
<name>A0ACD3B9F2_9AGAR</name>
<proteinExistence type="predicted"/>
<evidence type="ECO:0000313" key="1">
    <source>
        <dbReference type="EMBL" id="TFK74673.1"/>
    </source>
</evidence>
<accession>A0ACD3B9F2</accession>
<gene>
    <name evidence="1" type="ORF">BDN72DRAFT_893015</name>
</gene>
<keyword evidence="2" id="KW-1185">Reference proteome</keyword>